<comment type="caution">
    <text evidence="3">The sequence shown here is derived from an EMBL/GenBank/DDBJ whole genome shotgun (WGS) entry which is preliminary data.</text>
</comment>
<accession>A0A814WHW0</accession>
<dbReference type="Pfam" id="PF13181">
    <property type="entry name" value="TPR_8"/>
    <property type="match status" value="1"/>
</dbReference>
<protein>
    <recommendedName>
        <fullName evidence="6">Tetratricopeptide repeat protein</fullName>
    </recommendedName>
</protein>
<dbReference type="EMBL" id="CAJNOR010001809">
    <property type="protein sequence ID" value="CAF1202591.1"/>
    <property type="molecule type" value="Genomic_DNA"/>
</dbReference>
<dbReference type="Gene3D" id="1.25.40.10">
    <property type="entry name" value="Tetratricopeptide repeat domain"/>
    <property type="match status" value="1"/>
</dbReference>
<dbReference type="Proteomes" id="UP000663852">
    <property type="component" value="Unassembled WGS sequence"/>
</dbReference>
<dbReference type="InterPro" id="IPR019734">
    <property type="entry name" value="TPR_rpt"/>
</dbReference>
<dbReference type="AlphaFoldDB" id="A0A814WHW0"/>
<dbReference type="PANTHER" id="PTHR45641:SF19">
    <property type="entry name" value="NEPHROCYSTIN-3"/>
    <property type="match status" value="1"/>
</dbReference>
<evidence type="ECO:0000313" key="3">
    <source>
        <dbReference type="EMBL" id="CAF1202591.1"/>
    </source>
</evidence>
<evidence type="ECO:0008006" key="6">
    <source>
        <dbReference type="Google" id="ProtNLM"/>
    </source>
</evidence>
<evidence type="ECO:0000313" key="4">
    <source>
        <dbReference type="EMBL" id="CAF1393324.1"/>
    </source>
</evidence>
<dbReference type="Pfam" id="PF13374">
    <property type="entry name" value="TPR_10"/>
    <property type="match status" value="1"/>
</dbReference>
<dbReference type="InterPro" id="IPR011990">
    <property type="entry name" value="TPR-like_helical_dom_sf"/>
</dbReference>
<keyword evidence="2" id="KW-0802">TPR repeat</keyword>
<dbReference type="Proteomes" id="UP000663828">
    <property type="component" value="Unassembled WGS sequence"/>
</dbReference>
<keyword evidence="5" id="KW-1185">Reference proteome</keyword>
<dbReference type="OrthoDB" id="626167at2759"/>
<evidence type="ECO:0000313" key="5">
    <source>
        <dbReference type="Proteomes" id="UP000663828"/>
    </source>
</evidence>
<keyword evidence="1" id="KW-0677">Repeat</keyword>
<reference evidence="3" key="1">
    <citation type="submission" date="2021-02" db="EMBL/GenBank/DDBJ databases">
        <authorList>
            <person name="Nowell W R."/>
        </authorList>
    </citation>
    <scope>NUCLEOTIDE SEQUENCE</scope>
</reference>
<dbReference type="SMART" id="SM00028">
    <property type="entry name" value="TPR"/>
    <property type="match status" value="4"/>
</dbReference>
<evidence type="ECO:0000256" key="1">
    <source>
        <dbReference type="ARBA" id="ARBA00022737"/>
    </source>
</evidence>
<dbReference type="SUPFAM" id="SSF48452">
    <property type="entry name" value="TPR-like"/>
    <property type="match status" value="1"/>
</dbReference>
<name>A0A814WHW0_ADIRI</name>
<dbReference type="PANTHER" id="PTHR45641">
    <property type="entry name" value="TETRATRICOPEPTIDE REPEAT PROTEIN (AFU_ORTHOLOGUE AFUA_6G03870)"/>
    <property type="match status" value="1"/>
</dbReference>
<sequence length="215" mass="25483">MQSYTIIPLADHRLLFRKQNKDFSMHVDYFNIAQSLINLGWDHAGKKAFKRANELFRRALKRWKRLYGEQDDLKVAIALVSIGDISTELDEYENAEHCLIQGLKMLDRLFPYNHIEKTKALMKIGNLYEKRSRFIDAMEYYRRGYDSAKEMIPIEHPRFIEYCGNILKLYRKMNNIDEALQFYAECFNLLQKELDAIHPNIAQIHLIMADVINEC</sequence>
<proteinExistence type="predicted"/>
<evidence type="ECO:0000256" key="2">
    <source>
        <dbReference type="ARBA" id="ARBA00022803"/>
    </source>
</evidence>
<dbReference type="EMBL" id="CAJNOJ010000315">
    <property type="protein sequence ID" value="CAF1393324.1"/>
    <property type="molecule type" value="Genomic_DNA"/>
</dbReference>
<organism evidence="3 5">
    <name type="scientific">Adineta ricciae</name>
    <name type="common">Rotifer</name>
    <dbReference type="NCBI Taxonomy" id="249248"/>
    <lineage>
        <taxon>Eukaryota</taxon>
        <taxon>Metazoa</taxon>
        <taxon>Spiralia</taxon>
        <taxon>Gnathifera</taxon>
        <taxon>Rotifera</taxon>
        <taxon>Eurotatoria</taxon>
        <taxon>Bdelloidea</taxon>
        <taxon>Adinetida</taxon>
        <taxon>Adinetidae</taxon>
        <taxon>Adineta</taxon>
    </lineage>
</organism>
<gene>
    <name evidence="4" type="ORF">EDS130_LOCUS35593</name>
    <name evidence="3" type="ORF">XAT740_LOCUS23761</name>
</gene>